<dbReference type="AlphaFoldDB" id="A0A1F7F076"/>
<dbReference type="GO" id="GO:0043565">
    <property type="term" value="F:sequence-specific DNA binding"/>
    <property type="evidence" value="ECO:0007669"/>
    <property type="project" value="InterPro"/>
</dbReference>
<keyword evidence="3" id="KW-0804">Transcription</keyword>
<evidence type="ECO:0000256" key="1">
    <source>
        <dbReference type="ARBA" id="ARBA00023015"/>
    </source>
</evidence>
<evidence type="ECO:0000256" key="2">
    <source>
        <dbReference type="ARBA" id="ARBA00023125"/>
    </source>
</evidence>
<reference evidence="6 7" key="1">
    <citation type="journal article" date="2016" name="Nat. Commun.">
        <title>Thousands of microbial genomes shed light on interconnected biogeochemical processes in an aquifer system.</title>
        <authorList>
            <person name="Anantharaman K."/>
            <person name="Brown C.T."/>
            <person name="Hug L.A."/>
            <person name="Sharon I."/>
            <person name="Castelle C.J."/>
            <person name="Probst A.J."/>
            <person name="Thomas B.C."/>
            <person name="Singh A."/>
            <person name="Wilkins M.J."/>
            <person name="Karaoz U."/>
            <person name="Brodie E.L."/>
            <person name="Williams K.H."/>
            <person name="Hubbard S.S."/>
            <person name="Banfield J.F."/>
        </authorList>
    </citation>
    <scope>NUCLEOTIDE SEQUENCE [LARGE SCALE GENOMIC DNA]</scope>
</reference>
<feature type="domain" description="HTH araC/xylS-type" evidence="5">
    <location>
        <begin position="1"/>
        <end position="44"/>
    </location>
</feature>
<sequence length="72" mass="8478">MELLQNTNKRVMEIAFEVGYSSLEYFNKVFKDSIGMRPTDFREKITRLSSHDPPRRTARPPFRRGSKTANTR</sequence>
<feature type="compositionally biased region" description="Basic residues" evidence="4">
    <location>
        <begin position="56"/>
        <end position="66"/>
    </location>
</feature>
<feature type="compositionally biased region" description="Basic and acidic residues" evidence="4">
    <location>
        <begin position="45"/>
        <end position="55"/>
    </location>
</feature>
<dbReference type="PANTHER" id="PTHR43280:SF2">
    <property type="entry name" value="HTH-TYPE TRANSCRIPTIONAL REGULATOR EXSA"/>
    <property type="match status" value="1"/>
</dbReference>
<dbReference type="PROSITE" id="PS01124">
    <property type="entry name" value="HTH_ARAC_FAMILY_2"/>
    <property type="match status" value="1"/>
</dbReference>
<dbReference type="PANTHER" id="PTHR43280">
    <property type="entry name" value="ARAC-FAMILY TRANSCRIPTIONAL REGULATOR"/>
    <property type="match status" value="1"/>
</dbReference>
<keyword evidence="1" id="KW-0805">Transcription regulation</keyword>
<proteinExistence type="predicted"/>
<evidence type="ECO:0000313" key="7">
    <source>
        <dbReference type="Proteomes" id="UP000179243"/>
    </source>
</evidence>
<gene>
    <name evidence="6" type="ORF">A2519_22135</name>
</gene>
<evidence type="ECO:0000256" key="3">
    <source>
        <dbReference type="ARBA" id="ARBA00023163"/>
    </source>
</evidence>
<comment type="caution">
    <text evidence="6">The sequence shown here is derived from an EMBL/GenBank/DDBJ whole genome shotgun (WGS) entry which is preliminary data.</text>
</comment>
<dbReference type="InterPro" id="IPR020449">
    <property type="entry name" value="Tscrpt_reg_AraC-type_HTH"/>
</dbReference>
<dbReference type="PRINTS" id="PR00032">
    <property type="entry name" value="HTHARAC"/>
</dbReference>
<dbReference type="InterPro" id="IPR009057">
    <property type="entry name" value="Homeodomain-like_sf"/>
</dbReference>
<dbReference type="Pfam" id="PF12833">
    <property type="entry name" value="HTH_18"/>
    <property type="match status" value="1"/>
</dbReference>
<dbReference type="GO" id="GO:0003700">
    <property type="term" value="F:DNA-binding transcription factor activity"/>
    <property type="evidence" value="ECO:0007669"/>
    <property type="project" value="InterPro"/>
</dbReference>
<evidence type="ECO:0000256" key="4">
    <source>
        <dbReference type="SAM" id="MobiDB-lite"/>
    </source>
</evidence>
<protein>
    <recommendedName>
        <fullName evidence="5">HTH araC/xylS-type domain-containing protein</fullName>
    </recommendedName>
</protein>
<keyword evidence="2" id="KW-0238">DNA-binding</keyword>
<evidence type="ECO:0000313" key="6">
    <source>
        <dbReference type="EMBL" id="OGK00031.1"/>
    </source>
</evidence>
<dbReference type="SUPFAM" id="SSF46689">
    <property type="entry name" value="Homeodomain-like"/>
    <property type="match status" value="1"/>
</dbReference>
<organism evidence="6 7">
    <name type="scientific">Candidatus Raymondbacteria bacterium RIFOXYD12_FULL_49_13</name>
    <dbReference type="NCBI Taxonomy" id="1817890"/>
    <lineage>
        <taxon>Bacteria</taxon>
        <taxon>Raymondiibacteriota</taxon>
    </lineage>
</organism>
<accession>A0A1F7F076</accession>
<feature type="region of interest" description="Disordered" evidence="4">
    <location>
        <begin position="45"/>
        <end position="72"/>
    </location>
</feature>
<dbReference type="Gene3D" id="1.10.10.60">
    <property type="entry name" value="Homeodomain-like"/>
    <property type="match status" value="1"/>
</dbReference>
<dbReference type="Proteomes" id="UP000179243">
    <property type="component" value="Unassembled WGS sequence"/>
</dbReference>
<evidence type="ECO:0000259" key="5">
    <source>
        <dbReference type="PROSITE" id="PS01124"/>
    </source>
</evidence>
<name>A0A1F7F076_UNCRA</name>
<dbReference type="InterPro" id="IPR018060">
    <property type="entry name" value="HTH_AraC"/>
</dbReference>
<dbReference type="EMBL" id="MFYX01000155">
    <property type="protein sequence ID" value="OGK00031.1"/>
    <property type="molecule type" value="Genomic_DNA"/>
</dbReference>